<dbReference type="OrthoDB" id="5425161at2759"/>
<dbReference type="GO" id="GO:0003676">
    <property type="term" value="F:nucleic acid binding"/>
    <property type="evidence" value="ECO:0007669"/>
    <property type="project" value="InterPro"/>
</dbReference>
<feature type="domain" description="DDE-1" evidence="1">
    <location>
        <begin position="1"/>
        <end position="65"/>
    </location>
</feature>
<dbReference type="InterPro" id="IPR004875">
    <property type="entry name" value="DDE_SF_endonuclease_dom"/>
</dbReference>
<gene>
    <name evidence="2" type="ORF">M421DRAFT_389167</name>
</gene>
<evidence type="ECO:0000313" key="3">
    <source>
        <dbReference type="Proteomes" id="UP000800082"/>
    </source>
</evidence>
<keyword evidence="3" id="KW-1185">Reference proteome</keyword>
<organism evidence="2 3">
    <name type="scientific">Didymella exigua CBS 183.55</name>
    <dbReference type="NCBI Taxonomy" id="1150837"/>
    <lineage>
        <taxon>Eukaryota</taxon>
        <taxon>Fungi</taxon>
        <taxon>Dikarya</taxon>
        <taxon>Ascomycota</taxon>
        <taxon>Pezizomycotina</taxon>
        <taxon>Dothideomycetes</taxon>
        <taxon>Pleosporomycetidae</taxon>
        <taxon>Pleosporales</taxon>
        <taxon>Pleosporineae</taxon>
        <taxon>Didymellaceae</taxon>
        <taxon>Didymella</taxon>
    </lineage>
</organism>
<dbReference type="RefSeq" id="XP_033454714.1">
    <property type="nucleotide sequence ID" value="XM_033589960.1"/>
</dbReference>
<protein>
    <submittedName>
        <fullName evidence="2">DDE-domain-containing protein</fullName>
    </submittedName>
</protein>
<feature type="non-terminal residue" evidence="2">
    <location>
        <position position="84"/>
    </location>
</feature>
<proteinExistence type="predicted"/>
<dbReference type="GeneID" id="54347610"/>
<dbReference type="AlphaFoldDB" id="A0A6A5S7L0"/>
<sequence>MPPHLSYLLQPLDVGCFSLLKKAYGRQAEQLMQSKITYITKLEFLLCFKAAFIASITKSNIYRGFRGAGLVLFNLEAVILKLKV</sequence>
<dbReference type="EMBL" id="ML978956">
    <property type="protein sequence ID" value="KAF1934466.1"/>
    <property type="molecule type" value="Genomic_DNA"/>
</dbReference>
<accession>A0A6A5S7L0</accession>
<dbReference type="Pfam" id="PF03184">
    <property type="entry name" value="DDE_1"/>
    <property type="match status" value="1"/>
</dbReference>
<evidence type="ECO:0000259" key="1">
    <source>
        <dbReference type="Pfam" id="PF03184"/>
    </source>
</evidence>
<reference evidence="2" key="1">
    <citation type="journal article" date="2020" name="Stud. Mycol.">
        <title>101 Dothideomycetes genomes: a test case for predicting lifestyles and emergence of pathogens.</title>
        <authorList>
            <person name="Haridas S."/>
            <person name="Albert R."/>
            <person name="Binder M."/>
            <person name="Bloem J."/>
            <person name="Labutti K."/>
            <person name="Salamov A."/>
            <person name="Andreopoulos B."/>
            <person name="Baker S."/>
            <person name="Barry K."/>
            <person name="Bills G."/>
            <person name="Bluhm B."/>
            <person name="Cannon C."/>
            <person name="Castanera R."/>
            <person name="Culley D."/>
            <person name="Daum C."/>
            <person name="Ezra D."/>
            <person name="Gonzalez J."/>
            <person name="Henrissat B."/>
            <person name="Kuo A."/>
            <person name="Liang C."/>
            <person name="Lipzen A."/>
            <person name="Lutzoni F."/>
            <person name="Magnuson J."/>
            <person name="Mondo S."/>
            <person name="Nolan M."/>
            <person name="Ohm R."/>
            <person name="Pangilinan J."/>
            <person name="Park H.-J."/>
            <person name="Ramirez L."/>
            <person name="Alfaro M."/>
            <person name="Sun H."/>
            <person name="Tritt A."/>
            <person name="Yoshinaga Y."/>
            <person name="Zwiers L.-H."/>
            <person name="Turgeon B."/>
            <person name="Goodwin S."/>
            <person name="Spatafora J."/>
            <person name="Crous P."/>
            <person name="Grigoriev I."/>
        </authorList>
    </citation>
    <scope>NUCLEOTIDE SEQUENCE</scope>
    <source>
        <strain evidence="2">CBS 183.55</strain>
    </source>
</reference>
<dbReference type="Proteomes" id="UP000800082">
    <property type="component" value="Unassembled WGS sequence"/>
</dbReference>
<name>A0A6A5S7L0_9PLEO</name>
<evidence type="ECO:0000313" key="2">
    <source>
        <dbReference type="EMBL" id="KAF1934466.1"/>
    </source>
</evidence>